<sequence>MTNPAPPEPIRPRAAETEAAVRSWMTYELTQGTARAYDLGKFLFTVAIGTAGLIAALLKDMKQPWIGVAAMIACILAAGVALDLAWPQVWSLGGHTDLLARYNTSMGRSMRLLKIWTFAYAVAFGLSVAAILSRT</sequence>
<reference evidence="2 3" key="1">
    <citation type="journal article" date="2007" name="Nat. Biotechnol.">
        <title>Complete genome sequence of the myxobacterium Sorangium cellulosum.</title>
        <authorList>
            <person name="Schneiker S."/>
            <person name="Perlova O."/>
            <person name="Kaiser O."/>
            <person name="Gerth K."/>
            <person name="Alici A."/>
            <person name="Altmeyer M.O."/>
            <person name="Bartels D."/>
            <person name="Bekel T."/>
            <person name="Beyer S."/>
            <person name="Bode E."/>
            <person name="Bode H.B."/>
            <person name="Bolten C.J."/>
            <person name="Choudhuri J.V."/>
            <person name="Doss S."/>
            <person name="Elnakady Y.A."/>
            <person name="Frank B."/>
            <person name="Gaigalat L."/>
            <person name="Goesmann A."/>
            <person name="Groeger C."/>
            <person name="Gross F."/>
            <person name="Jelsbak L."/>
            <person name="Jelsbak L."/>
            <person name="Kalinowski J."/>
            <person name="Kegler C."/>
            <person name="Knauber T."/>
            <person name="Konietzny S."/>
            <person name="Kopp M."/>
            <person name="Krause L."/>
            <person name="Krug D."/>
            <person name="Linke B."/>
            <person name="Mahmud T."/>
            <person name="Martinez-Arias R."/>
            <person name="McHardy A.C."/>
            <person name="Merai M."/>
            <person name="Meyer F."/>
            <person name="Mormann S."/>
            <person name="Munoz-Dorado J."/>
            <person name="Perez J."/>
            <person name="Pradella S."/>
            <person name="Rachid S."/>
            <person name="Raddatz G."/>
            <person name="Rosenau F."/>
            <person name="Rueckert C."/>
            <person name="Sasse F."/>
            <person name="Scharfe M."/>
            <person name="Schuster S.C."/>
            <person name="Suen G."/>
            <person name="Treuner-Lange A."/>
            <person name="Velicer G.J."/>
            <person name="Vorholter F.-J."/>
            <person name="Weissman K.J."/>
            <person name="Welch R.D."/>
            <person name="Wenzel S.C."/>
            <person name="Whitworth D.E."/>
            <person name="Wilhelm S."/>
            <person name="Wittmann C."/>
            <person name="Bloecker H."/>
            <person name="Puehler A."/>
            <person name="Mueller R."/>
        </authorList>
    </citation>
    <scope>NUCLEOTIDE SEQUENCE [LARGE SCALE GENOMIC DNA]</scope>
    <source>
        <strain evidence="3">So ce56</strain>
    </source>
</reference>
<evidence type="ECO:0000256" key="1">
    <source>
        <dbReference type="SAM" id="Phobius"/>
    </source>
</evidence>
<dbReference type="HOGENOM" id="CLU_1884426_0_0_7"/>
<dbReference type="STRING" id="448385.sce6701"/>
<feature type="transmembrane region" description="Helical" evidence="1">
    <location>
        <begin position="115"/>
        <end position="132"/>
    </location>
</feature>
<dbReference type="AlphaFoldDB" id="A9GSX7"/>
<dbReference type="BioCyc" id="SCEL448385:SCE_RS34390-MONOMER"/>
<keyword evidence="1" id="KW-0812">Transmembrane</keyword>
<evidence type="ECO:0000313" key="2">
    <source>
        <dbReference type="EMBL" id="CAN96870.1"/>
    </source>
</evidence>
<protein>
    <submittedName>
        <fullName evidence="2">Hypothetical membrane protein</fullName>
    </submittedName>
</protein>
<evidence type="ECO:0000313" key="3">
    <source>
        <dbReference type="Proteomes" id="UP000002139"/>
    </source>
</evidence>
<dbReference type="RefSeq" id="WP_012239312.1">
    <property type="nucleotide sequence ID" value="NC_010162.1"/>
</dbReference>
<accession>A9GSX7</accession>
<name>A9GSX7_SORC5</name>
<dbReference type="EMBL" id="AM746676">
    <property type="protein sequence ID" value="CAN96870.1"/>
    <property type="molecule type" value="Genomic_DNA"/>
</dbReference>
<feature type="transmembrane region" description="Helical" evidence="1">
    <location>
        <begin position="39"/>
        <end position="58"/>
    </location>
</feature>
<dbReference type="Proteomes" id="UP000002139">
    <property type="component" value="Chromosome"/>
</dbReference>
<gene>
    <name evidence="2" type="ordered locus">sce6701</name>
</gene>
<keyword evidence="3" id="KW-1185">Reference proteome</keyword>
<feature type="transmembrane region" description="Helical" evidence="1">
    <location>
        <begin position="65"/>
        <end position="86"/>
    </location>
</feature>
<dbReference type="KEGG" id="scl:sce6701"/>
<organism evidence="2 3">
    <name type="scientific">Sorangium cellulosum (strain So ce56)</name>
    <name type="common">Polyangium cellulosum (strain So ce56)</name>
    <dbReference type="NCBI Taxonomy" id="448385"/>
    <lineage>
        <taxon>Bacteria</taxon>
        <taxon>Pseudomonadati</taxon>
        <taxon>Myxococcota</taxon>
        <taxon>Polyangia</taxon>
        <taxon>Polyangiales</taxon>
        <taxon>Polyangiaceae</taxon>
        <taxon>Sorangium</taxon>
    </lineage>
</organism>
<keyword evidence="1" id="KW-0472">Membrane</keyword>
<proteinExistence type="predicted"/>
<keyword evidence="1" id="KW-1133">Transmembrane helix</keyword>